<evidence type="ECO:0000259" key="1">
    <source>
        <dbReference type="PROSITE" id="PS51186"/>
    </source>
</evidence>
<comment type="caution">
    <text evidence="2">The sequence shown here is derived from an EMBL/GenBank/DDBJ whole genome shotgun (WGS) entry which is preliminary data.</text>
</comment>
<evidence type="ECO:0000313" key="3">
    <source>
        <dbReference type="Proteomes" id="UP001350748"/>
    </source>
</evidence>
<dbReference type="PANTHER" id="PTHR43441:SF11">
    <property type="entry name" value="RIBOSOMAL-PROTEIN-SERINE ACETYLTRANSFERASE"/>
    <property type="match status" value="1"/>
</dbReference>
<dbReference type="Pfam" id="PF13302">
    <property type="entry name" value="Acetyltransf_3"/>
    <property type="match status" value="1"/>
</dbReference>
<dbReference type="Proteomes" id="UP001350748">
    <property type="component" value="Unassembled WGS sequence"/>
</dbReference>
<reference evidence="2 3" key="1">
    <citation type="submission" date="2024-02" db="EMBL/GenBank/DDBJ databases">
        <authorList>
            <person name="Grouzdev D."/>
        </authorList>
    </citation>
    <scope>NUCLEOTIDE SEQUENCE [LARGE SCALE GENOMIC DNA]</scope>
    <source>
        <strain evidence="2 3">9N</strain>
    </source>
</reference>
<sequence>MPDLTTTRLVLRPLSSDDAEMLFPIFGDPIAMHYWDFPVRRTVEQTAEMLRSHFASGPYQGTWCLTFKGERFPVGMVQYHRREPCHRRAAIRYILARRHWRQGLMSEAVPALLCYCFETLVLHRVEAAIEPDNINALQLLERLSFRKEGLLRGRDFVEPSYRDVFIYALLDSEWRTSAEPIAELAATTNVVKFSATRRPSCASKGYAWPGAPALPDA</sequence>
<dbReference type="InterPro" id="IPR051908">
    <property type="entry name" value="Ribosomal_N-acetyltransferase"/>
</dbReference>
<keyword evidence="2" id="KW-0808">Transferase</keyword>
<dbReference type="Gene3D" id="3.40.630.30">
    <property type="match status" value="1"/>
</dbReference>
<accession>A0ABU7XE69</accession>
<dbReference type="SUPFAM" id="SSF55729">
    <property type="entry name" value="Acyl-CoA N-acyltransferases (Nat)"/>
    <property type="match status" value="1"/>
</dbReference>
<dbReference type="InterPro" id="IPR016181">
    <property type="entry name" value="Acyl_CoA_acyltransferase"/>
</dbReference>
<keyword evidence="3" id="KW-1185">Reference proteome</keyword>
<dbReference type="PANTHER" id="PTHR43441">
    <property type="entry name" value="RIBOSOMAL-PROTEIN-SERINE ACETYLTRANSFERASE"/>
    <property type="match status" value="1"/>
</dbReference>
<name>A0ABU7XE69_9HYPH</name>
<evidence type="ECO:0000313" key="2">
    <source>
        <dbReference type="EMBL" id="MEF3365292.1"/>
    </source>
</evidence>
<organism evidence="2 3">
    <name type="scientific">Methylocystis borbori</name>
    <dbReference type="NCBI Taxonomy" id="3118750"/>
    <lineage>
        <taxon>Bacteria</taxon>
        <taxon>Pseudomonadati</taxon>
        <taxon>Pseudomonadota</taxon>
        <taxon>Alphaproteobacteria</taxon>
        <taxon>Hyphomicrobiales</taxon>
        <taxon>Methylocystaceae</taxon>
        <taxon>Methylocystis</taxon>
    </lineage>
</organism>
<dbReference type="GO" id="GO:0016740">
    <property type="term" value="F:transferase activity"/>
    <property type="evidence" value="ECO:0007669"/>
    <property type="project" value="UniProtKB-KW"/>
</dbReference>
<dbReference type="EC" id="2.-.-.-" evidence="2"/>
<dbReference type="PROSITE" id="PS51186">
    <property type="entry name" value="GNAT"/>
    <property type="match status" value="1"/>
</dbReference>
<feature type="domain" description="N-acetyltransferase" evidence="1">
    <location>
        <begin position="9"/>
        <end position="171"/>
    </location>
</feature>
<gene>
    <name evidence="2" type="ORF">V3H18_01960</name>
</gene>
<dbReference type="RefSeq" id="WP_332080197.1">
    <property type="nucleotide sequence ID" value="NZ_JAZHYN010000003.1"/>
</dbReference>
<proteinExistence type="predicted"/>
<dbReference type="InterPro" id="IPR000182">
    <property type="entry name" value="GNAT_dom"/>
</dbReference>
<dbReference type="EMBL" id="JAZHYN010000003">
    <property type="protein sequence ID" value="MEF3365292.1"/>
    <property type="molecule type" value="Genomic_DNA"/>
</dbReference>
<protein>
    <submittedName>
        <fullName evidence="2">GNAT family protein</fullName>
        <ecNumber evidence="2">2.-.-.-</ecNumber>
    </submittedName>
</protein>